<feature type="compositionally biased region" description="Basic and acidic residues" evidence="1">
    <location>
        <begin position="157"/>
        <end position="174"/>
    </location>
</feature>
<name>A0A6A6L8G7_HEVBR</name>
<dbReference type="EMBL" id="JAAGAX010000013">
    <property type="protein sequence ID" value="KAF2296346.1"/>
    <property type="molecule type" value="Genomic_DNA"/>
</dbReference>
<protein>
    <submittedName>
        <fullName evidence="2">Uncharacterized protein</fullName>
    </submittedName>
</protein>
<sequence length="364" mass="39699">MLKSSEEFKQWLEEIKLEFKENGPFVKKIKHEWIQETEDIEQIFKKCKPIREMLSPTRKNALRDNITTAMGTSPSSVIILHLLSVFHSAVMPTITLTEICFGIGRTQGGKSAIIAHYCEQTIWDGKDNRSCHCSCGRNNGESVVARNENRVGILDVPSERNARDPSSGDRRNGRGGDGIESFIRDKGSSVGITTNFAKPWKGSLSRFRHHFDISYTEEIDSILTAQIKPLSHHGIRYRSNPNRSSQHASLAGFACQAHCVAPCEAIFFNKTYEESIQGTVNADIGGAGGDTDIGDAEGSEGGSEGIELEDISSFGVPRGSGEGAVGNTDAGGRSSRSFSRSARLTTGHGGSGSEERISIHFQSF</sequence>
<keyword evidence="3" id="KW-1185">Reference proteome</keyword>
<proteinExistence type="predicted"/>
<accession>A0A6A6L8G7</accession>
<evidence type="ECO:0000256" key="1">
    <source>
        <dbReference type="SAM" id="MobiDB-lite"/>
    </source>
</evidence>
<dbReference type="Proteomes" id="UP000467840">
    <property type="component" value="Chromosome 7"/>
</dbReference>
<evidence type="ECO:0000313" key="3">
    <source>
        <dbReference type="Proteomes" id="UP000467840"/>
    </source>
</evidence>
<feature type="compositionally biased region" description="Low complexity" evidence="1">
    <location>
        <begin position="333"/>
        <end position="343"/>
    </location>
</feature>
<comment type="caution">
    <text evidence="2">The sequence shown here is derived from an EMBL/GenBank/DDBJ whole genome shotgun (WGS) entry which is preliminary data.</text>
</comment>
<dbReference type="AlphaFoldDB" id="A0A6A6L8G7"/>
<feature type="region of interest" description="Disordered" evidence="1">
    <location>
        <begin position="283"/>
        <end position="355"/>
    </location>
</feature>
<organism evidence="2 3">
    <name type="scientific">Hevea brasiliensis</name>
    <name type="common">Para rubber tree</name>
    <name type="synonym">Siphonia brasiliensis</name>
    <dbReference type="NCBI Taxonomy" id="3981"/>
    <lineage>
        <taxon>Eukaryota</taxon>
        <taxon>Viridiplantae</taxon>
        <taxon>Streptophyta</taxon>
        <taxon>Embryophyta</taxon>
        <taxon>Tracheophyta</taxon>
        <taxon>Spermatophyta</taxon>
        <taxon>Magnoliopsida</taxon>
        <taxon>eudicotyledons</taxon>
        <taxon>Gunneridae</taxon>
        <taxon>Pentapetalae</taxon>
        <taxon>rosids</taxon>
        <taxon>fabids</taxon>
        <taxon>Malpighiales</taxon>
        <taxon>Euphorbiaceae</taxon>
        <taxon>Crotonoideae</taxon>
        <taxon>Micrandreae</taxon>
        <taxon>Hevea</taxon>
    </lineage>
</organism>
<feature type="region of interest" description="Disordered" evidence="1">
    <location>
        <begin position="155"/>
        <end position="181"/>
    </location>
</feature>
<reference evidence="2 3" key="1">
    <citation type="journal article" date="2020" name="Mol. Plant">
        <title>The Chromosome-Based Rubber Tree Genome Provides New Insights into Spurge Genome Evolution and Rubber Biosynthesis.</title>
        <authorList>
            <person name="Liu J."/>
            <person name="Shi C."/>
            <person name="Shi C.C."/>
            <person name="Li W."/>
            <person name="Zhang Q.J."/>
            <person name="Zhang Y."/>
            <person name="Li K."/>
            <person name="Lu H.F."/>
            <person name="Shi C."/>
            <person name="Zhu S.T."/>
            <person name="Xiao Z.Y."/>
            <person name="Nan H."/>
            <person name="Yue Y."/>
            <person name="Zhu X.G."/>
            <person name="Wu Y."/>
            <person name="Hong X.N."/>
            <person name="Fan G.Y."/>
            <person name="Tong Y."/>
            <person name="Zhang D."/>
            <person name="Mao C.L."/>
            <person name="Liu Y.L."/>
            <person name="Hao S.J."/>
            <person name="Liu W.Q."/>
            <person name="Lv M.Q."/>
            <person name="Zhang H.B."/>
            <person name="Liu Y."/>
            <person name="Hu-Tang G.R."/>
            <person name="Wang J.P."/>
            <person name="Wang J.H."/>
            <person name="Sun Y.H."/>
            <person name="Ni S.B."/>
            <person name="Chen W.B."/>
            <person name="Zhang X.C."/>
            <person name="Jiao Y.N."/>
            <person name="Eichler E.E."/>
            <person name="Li G.H."/>
            <person name="Liu X."/>
            <person name="Gao L.Z."/>
        </authorList>
    </citation>
    <scope>NUCLEOTIDE SEQUENCE [LARGE SCALE GENOMIC DNA]</scope>
    <source>
        <strain evidence="3">cv. GT1</strain>
        <tissue evidence="2">Leaf</tissue>
    </source>
</reference>
<evidence type="ECO:0000313" key="2">
    <source>
        <dbReference type="EMBL" id="KAF2296346.1"/>
    </source>
</evidence>
<gene>
    <name evidence="2" type="ORF">GH714_037462</name>
</gene>